<keyword evidence="8" id="KW-1185">Reference proteome</keyword>
<keyword evidence="4 6" id="KW-1133">Transmembrane helix</keyword>
<comment type="similarity">
    <text evidence="2 6">Belongs to the OST5 family.</text>
</comment>
<dbReference type="InterPro" id="IPR007915">
    <property type="entry name" value="TMEM258/Ost5"/>
</dbReference>
<evidence type="ECO:0000256" key="5">
    <source>
        <dbReference type="ARBA" id="ARBA00023136"/>
    </source>
</evidence>
<dbReference type="GO" id="GO:0006487">
    <property type="term" value="P:protein N-linked glycosylation"/>
    <property type="evidence" value="ECO:0007669"/>
    <property type="project" value="UniProtKB-UniRule"/>
</dbReference>
<dbReference type="Proteomes" id="UP001489004">
    <property type="component" value="Unassembled WGS sequence"/>
</dbReference>
<dbReference type="AlphaFoldDB" id="A0AAW1P8G0"/>
<evidence type="ECO:0000256" key="4">
    <source>
        <dbReference type="ARBA" id="ARBA00022989"/>
    </source>
</evidence>
<feature type="transmembrane region" description="Helical" evidence="6">
    <location>
        <begin position="48"/>
        <end position="72"/>
    </location>
</feature>
<dbReference type="EMBL" id="JALJOR010000017">
    <property type="protein sequence ID" value="KAK9804691.1"/>
    <property type="molecule type" value="Genomic_DNA"/>
</dbReference>
<evidence type="ECO:0000256" key="1">
    <source>
        <dbReference type="ARBA" id="ARBA00004141"/>
    </source>
</evidence>
<dbReference type="GO" id="GO:0008250">
    <property type="term" value="C:oligosaccharyltransferase complex"/>
    <property type="evidence" value="ECO:0007669"/>
    <property type="project" value="UniProtKB-UniRule"/>
</dbReference>
<evidence type="ECO:0000313" key="8">
    <source>
        <dbReference type="Proteomes" id="UP001489004"/>
    </source>
</evidence>
<organism evidence="7 8">
    <name type="scientific">[Myrmecia] bisecta</name>
    <dbReference type="NCBI Taxonomy" id="41462"/>
    <lineage>
        <taxon>Eukaryota</taxon>
        <taxon>Viridiplantae</taxon>
        <taxon>Chlorophyta</taxon>
        <taxon>core chlorophytes</taxon>
        <taxon>Trebouxiophyceae</taxon>
        <taxon>Trebouxiales</taxon>
        <taxon>Trebouxiaceae</taxon>
        <taxon>Myrmecia</taxon>
    </lineage>
</organism>
<dbReference type="PANTHER" id="PTHR13636">
    <property type="entry name" value="TRANSMEMBRANE PROTEIN 258"/>
    <property type="match status" value="1"/>
</dbReference>
<keyword evidence="5 6" id="KW-0472">Membrane</keyword>
<accession>A0AAW1P8G0</accession>
<keyword evidence="3 6" id="KW-0812">Transmembrane</keyword>
<reference evidence="7 8" key="1">
    <citation type="journal article" date="2024" name="Nat. Commun.">
        <title>Phylogenomics reveals the evolutionary origins of lichenization in chlorophyte algae.</title>
        <authorList>
            <person name="Puginier C."/>
            <person name="Libourel C."/>
            <person name="Otte J."/>
            <person name="Skaloud P."/>
            <person name="Haon M."/>
            <person name="Grisel S."/>
            <person name="Petersen M."/>
            <person name="Berrin J.G."/>
            <person name="Delaux P.M."/>
            <person name="Dal Grande F."/>
            <person name="Keller J."/>
        </authorList>
    </citation>
    <scope>NUCLEOTIDE SEQUENCE [LARGE SCALE GENOMIC DNA]</scope>
    <source>
        <strain evidence="7 8">SAG 2043</strain>
    </source>
</reference>
<gene>
    <name evidence="7" type="ORF">WJX72_000148</name>
</gene>
<evidence type="ECO:0000256" key="3">
    <source>
        <dbReference type="ARBA" id="ARBA00022692"/>
    </source>
</evidence>
<feature type="transmembrane region" description="Helical" evidence="6">
    <location>
        <begin position="15"/>
        <end position="36"/>
    </location>
</feature>
<evidence type="ECO:0000256" key="6">
    <source>
        <dbReference type="RuleBase" id="RU367008"/>
    </source>
</evidence>
<sequence>MAGRVVLDSPIPVSLFPMLAILLIGGGLVSTASFFVYEVRNTKFSRQLTYEIFLGTLSSVLLGFGVLFLLLWTGVYV</sequence>
<comment type="caution">
    <text evidence="7">The sequence shown here is derived from an EMBL/GenBank/DDBJ whole genome shotgun (WGS) entry which is preliminary data.</text>
</comment>
<evidence type="ECO:0000256" key="2">
    <source>
        <dbReference type="ARBA" id="ARBA00009825"/>
    </source>
</evidence>
<dbReference type="Pfam" id="PF05251">
    <property type="entry name" value="Ost5"/>
    <property type="match status" value="1"/>
</dbReference>
<evidence type="ECO:0000313" key="7">
    <source>
        <dbReference type="EMBL" id="KAK9804691.1"/>
    </source>
</evidence>
<protein>
    <recommendedName>
        <fullName evidence="6">Dolichyl-diphosphooligosaccharide-protein glycosyltransferase subunit OST5</fullName>
    </recommendedName>
</protein>
<comment type="subcellular location">
    <subcellularLocation>
        <location evidence="1 6">Membrane</location>
        <topology evidence="1 6">Multi-pass membrane protein</topology>
    </subcellularLocation>
</comment>
<name>A0AAW1P8G0_9CHLO</name>
<comment type="function">
    <text evidence="6">Subunit of the oligosaccharyl transferase (OST) complex that catalyzes the initial transfer of a defined glycan (Glc(3)Man(9)GlcNAc(2) in eukaryotes) from the lipid carrier dolichol-pyrophosphate to an asparagine residue within an Asn-X-Ser/Thr consensus motif in nascent polypeptide chains, the first step in protein N-glycosylation. N-glycosylation occurs cotranslationally and the complex associates with the Sec61 complex at the channel-forming translocon complex that mediates protein translocation across the endoplasmic reticulum (ER). All subunits are required for a maximal enzyme activity.</text>
</comment>
<proteinExistence type="inferred from homology"/>
<comment type="subunit">
    <text evidence="6">Component of the oligosaccharyltransferase (OST) complex.</text>
</comment>